<dbReference type="KEGG" id="mfp:MBIO_0888"/>
<evidence type="ECO:0000313" key="2">
    <source>
        <dbReference type="EMBL" id="BAH70153.1"/>
    </source>
</evidence>
<dbReference type="EMBL" id="AP009608">
    <property type="protein sequence ID" value="BAH70153.1"/>
    <property type="molecule type" value="Genomic_DNA"/>
</dbReference>
<dbReference type="RefSeq" id="WP_015511301.1">
    <property type="nucleotide sequence ID" value="NC_021002.1"/>
</dbReference>
<feature type="coiled-coil region" evidence="1">
    <location>
        <begin position="887"/>
        <end position="921"/>
    </location>
</feature>
<name>C4XG81_MYCFP</name>
<sequence>MEKIKNAIDNSTTITIKELEDLVKENNDVYGKYTSTKIPEWNAFIKKFDSAFEELEAIKKDYKKETIVKLGKDKYQDNDLVLNPAFEANSVYQKAKEYKESGKLSVEKNLKTSKEHITKIKAKIEEIKQLVNYYETKWNQAKTNLDNTIKTVEEYITNNPSATNIDQLQALLNSTKEAIETSKLEEVNLTKLQQLDKDLEAKYQEVLNKNNSLAAAKNKLQSSIEKVENHLNSRNSLDNLDNSYYSNLMQNEKIDYNENSSTAASKKDLKSILDSMKNIVKGNDENAINHNVQFGQKLIDAIEEKRTEDIVAKQNTLKDKLNEYNDLKDSLKSLSSKDYYGAQITNLEANSTADEDADRITKLARANLIKESQKSIVNTKVELEKLIGNLTKIKTDREALIRQANDQYNTNKDKFAELQKQLNDLNITPATIADYNTKVKPKLEAANNKNELLKEVSKDQNNSNITAKINDSKVAIQDLENVVNNYKTALNNKIKENISAIKELVQYIRNNPNNLTLPANFVTNLKAVEDNQDSTDIAILNQTKTQSEALIKELTDLINTAVATVNNKAQDTNQKVEEEKAKNETWMTAAQVREIQQLFDNSQALFNEVKNAANNKDQIKDVGVDNLTNNITKAEAKLKEIQNKKAEFKQENTNLRNQISELMNDLKVQADTLPNEFNEHILATHSSIKTIQEYYENTYSKIKNQEWENKNINDLQTIKDILDGYKQSLDNYKNEAAAAYRNKLKEQIQKSNNKAQELTTANDELTGINKVDNYSDSITKLNNQKKAEYQELIDQNNNDLKTLKNALIEIKNSNDLIEILINEVVNKKCNLINATIKEYEDQLEAINNSIYSDLYEDITTSLHLDFLNSLAILKNKYPNNLNKVIKLSEVKRDYEEIEGKLNDLKNRLAATQNERNDILAELRLNFDKINSYANYSDADSKLPLTKALINDANNNLENHFSSMTLKYLKAEKSASGQYTKVINEINQYEADLNVALQEIINEVKDAKYQKIDDIISNNSSVFLADKDDYKKTIAPVKQKANNGVNDLKTLITTIKDANEKLVAIKALGNRILTKINTEFNNRINRLKTIANETDGFLSPKVADGKYEGSILHGIKQSNDEIIKIIKTKIDTIMNNNSNLAYLVKIDNSSDKTIEKLDQLIARATQFKDNAITKTNEYERAWE</sequence>
<dbReference type="HOGENOM" id="CLU_272833_0_0_14"/>
<reference evidence="2 3" key="1">
    <citation type="journal article" date="2009" name="Curr. Microbiol.">
        <title>Molecular cloning and expression of a novel cholinephosphotransferase involved in glycoglycerophospholipid biosynthesis of Mycoplasma fermentans.</title>
        <authorList>
            <person name="Ishida N."/>
            <person name="Irikura D."/>
            <person name="Matsuda K."/>
            <person name="Sato S."/>
            <person name="Asano K."/>
        </authorList>
    </citation>
    <scope>NUCLEOTIDE SEQUENCE [LARGE SCALE GENOMIC DNA]</scope>
    <source>
        <strain evidence="3">ATCC 19989 / NBRC 14854 / NCTC 10117 / PG18</strain>
    </source>
</reference>
<feature type="coiled-coil region" evidence="1">
    <location>
        <begin position="715"/>
        <end position="849"/>
    </location>
</feature>
<evidence type="ECO:0000313" key="3">
    <source>
        <dbReference type="Proteomes" id="UP000006810"/>
    </source>
</evidence>
<feature type="coiled-coil region" evidence="1">
    <location>
        <begin position="310"/>
        <end position="337"/>
    </location>
</feature>
<gene>
    <name evidence="2" type="ordered locus">MBIO_0888</name>
</gene>
<dbReference type="PATRIC" id="fig|496833.3.peg.483"/>
<feature type="coiled-coil region" evidence="1">
    <location>
        <begin position="562"/>
        <end position="672"/>
    </location>
</feature>
<organism evidence="2 3">
    <name type="scientific">Mycoplasmopsis fermentans (strain ATCC 19989 / NBRC 14854 / NCTC 10117 / PG18)</name>
    <name type="common">Mycoplasma fermentans</name>
    <dbReference type="NCBI Taxonomy" id="496833"/>
    <lineage>
        <taxon>Bacteria</taxon>
        <taxon>Bacillati</taxon>
        <taxon>Mycoplasmatota</taxon>
        <taxon>Mycoplasmoidales</taxon>
        <taxon>Metamycoplasmataceae</taxon>
        <taxon>Mycoplasmopsis</taxon>
    </lineage>
</organism>
<evidence type="ECO:0000256" key="1">
    <source>
        <dbReference type="SAM" id="Coils"/>
    </source>
</evidence>
<feature type="coiled-coil region" evidence="1">
    <location>
        <begin position="165"/>
        <end position="233"/>
    </location>
</feature>
<protein>
    <submittedName>
        <fullName evidence="2">Uncharacterized protein</fullName>
    </submittedName>
</protein>
<proteinExistence type="predicted"/>
<keyword evidence="3" id="KW-1185">Reference proteome</keyword>
<dbReference type="Proteomes" id="UP000006810">
    <property type="component" value="Chromosome"/>
</dbReference>
<keyword evidence="1" id="KW-0175">Coiled coil</keyword>
<feature type="coiled-coil region" evidence="1">
    <location>
        <begin position="383"/>
        <end position="496"/>
    </location>
</feature>
<accession>C4XG81</accession>
<dbReference type="AlphaFoldDB" id="C4XG81"/>